<evidence type="ECO:0000313" key="2">
    <source>
        <dbReference type="EMBL" id="KAK0151920.1"/>
    </source>
</evidence>
<name>A0AA47N569_MERPO</name>
<dbReference type="EMBL" id="JAOPHQ010001151">
    <property type="protein sequence ID" value="KAK0151920.1"/>
    <property type="molecule type" value="Genomic_DNA"/>
</dbReference>
<proteinExistence type="predicted"/>
<organism evidence="2 3">
    <name type="scientific">Merluccius polli</name>
    <name type="common">Benguela hake</name>
    <name type="synonym">Merluccius cadenati</name>
    <dbReference type="NCBI Taxonomy" id="89951"/>
    <lineage>
        <taxon>Eukaryota</taxon>
        <taxon>Metazoa</taxon>
        <taxon>Chordata</taxon>
        <taxon>Craniata</taxon>
        <taxon>Vertebrata</taxon>
        <taxon>Euteleostomi</taxon>
        <taxon>Actinopterygii</taxon>
        <taxon>Neopterygii</taxon>
        <taxon>Teleostei</taxon>
        <taxon>Neoteleostei</taxon>
        <taxon>Acanthomorphata</taxon>
        <taxon>Zeiogadaria</taxon>
        <taxon>Gadariae</taxon>
        <taxon>Gadiformes</taxon>
        <taxon>Gadoidei</taxon>
        <taxon>Merlucciidae</taxon>
        <taxon>Merluccius</taxon>
    </lineage>
</organism>
<evidence type="ECO:0000313" key="3">
    <source>
        <dbReference type="Proteomes" id="UP001174136"/>
    </source>
</evidence>
<dbReference type="AlphaFoldDB" id="A0AA47N569"/>
<feature type="compositionally biased region" description="Basic and acidic residues" evidence="1">
    <location>
        <begin position="18"/>
        <end position="27"/>
    </location>
</feature>
<gene>
    <name evidence="2" type="ORF">N1851_006724</name>
</gene>
<comment type="caution">
    <text evidence="2">The sequence shown here is derived from an EMBL/GenBank/DDBJ whole genome shotgun (WGS) entry which is preliminary data.</text>
</comment>
<accession>A0AA47N569</accession>
<keyword evidence="3" id="KW-1185">Reference proteome</keyword>
<sequence>MARTNGPGTPYSLSIPHRIPEGHDRKPSPGPQNTCRLDRQSPTPPQQPCKVKELVLSLSQALLSLPESPNSLPKVLLHSLPELLPHPDFCFSDCRSCSPSSLPVSVCCLGGPLGQPIPKGLLQLDGFLSTNGFPPRQAPITFRPQLLAAASAMEVLNMTHSDSMSPTSPGMCEKFFRRWDLMDRGSHQTFPVHPHYTFGFTRSFQQPPPSSDPTHHQVVIS</sequence>
<reference evidence="2" key="1">
    <citation type="journal article" date="2023" name="Front. Mar. Sci.">
        <title>A new Merluccius polli reference genome to investigate the effects of global change in West African waters.</title>
        <authorList>
            <person name="Mateo J.L."/>
            <person name="Blanco-Fernandez C."/>
            <person name="Garcia-Vazquez E."/>
            <person name="Machado-Schiaffino G."/>
        </authorList>
    </citation>
    <scope>NUCLEOTIDE SEQUENCE</scope>
    <source>
        <strain evidence="2">C29</strain>
        <tissue evidence="2">Fin</tissue>
    </source>
</reference>
<feature type="region of interest" description="Disordered" evidence="1">
    <location>
        <begin position="1"/>
        <end position="48"/>
    </location>
</feature>
<protein>
    <submittedName>
        <fullName evidence="2">Uncharacterized protein</fullName>
    </submittedName>
</protein>
<dbReference type="Proteomes" id="UP001174136">
    <property type="component" value="Unassembled WGS sequence"/>
</dbReference>
<feature type="region of interest" description="Disordered" evidence="1">
    <location>
        <begin position="202"/>
        <end position="221"/>
    </location>
</feature>
<evidence type="ECO:0000256" key="1">
    <source>
        <dbReference type="SAM" id="MobiDB-lite"/>
    </source>
</evidence>